<keyword evidence="3" id="KW-0812">Transmembrane</keyword>
<dbReference type="EMBL" id="BSVB01000001">
    <property type="protein sequence ID" value="GMA94805.1"/>
    <property type="molecule type" value="Genomic_DNA"/>
</dbReference>
<evidence type="ECO:0000256" key="3">
    <source>
        <dbReference type="ARBA" id="ARBA00022968"/>
    </source>
</evidence>
<dbReference type="InterPro" id="IPR013766">
    <property type="entry name" value="Thioredoxin_domain"/>
</dbReference>
<keyword evidence="2" id="KW-0201">Cytochrome c-type biogenesis</keyword>
<dbReference type="Proteomes" id="UP001157034">
    <property type="component" value="Unassembled WGS sequence"/>
</dbReference>
<keyword evidence="8" id="KW-1185">Reference proteome</keyword>
<keyword evidence="3" id="KW-0735">Signal-anchor</keyword>
<sequence>MSSSELRGDVVVVNFWYAQCAPCIAEAPRLEKLYAHFGSGEKGVQFLGVDINDLAPQATAFAKAHGVSYPITIETGNNAPMAAAFAGKFSPRTTPTTLVIDTKGRVAARFDGEITTDQTSVLREVIQDTLTETSS</sequence>
<dbReference type="InterPro" id="IPR036249">
    <property type="entry name" value="Thioredoxin-like_sf"/>
</dbReference>
<comment type="caution">
    <text evidence="7">The sequence shown here is derived from an EMBL/GenBank/DDBJ whole genome shotgun (WGS) entry which is preliminary data.</text>
</comment>
<name>A0ABQ6K5D7_9MICO</name>
<dbReference type="CDD" id="cd02966">
    <property type="entry name" value="TlpA_like_family"/>
    <property type="match status" value="1"/>
</dbReference>
<accession>A0ABQ6K5D7</accession>
<feature type="domain" description="Thioredoxin" evidence="6">
    <location>
        <begin position="1"/>
        <end position="131"/>
    </location>
</feature>
<keyword evidence="4" id="KW-1015">Disulfide bond</keyword>
<evidence type="ECO:0000313" key="7">
    <source>
        <dbReference type="EMBL" id="GMA94805.1"/>
    </source>
</evidence>
<reference evidence="8" key="1">
    <citation type="journal article" date="2019" name="Int. J. Syst. Evol. Microbiol.">
        <title>The Global Catalogue of Microorganisms (GCM) 10K type strain sequencing project: providing services to taxonomists for standard genome sequencing and annotation.</title>
        <authorList>
            <consortium name="The Broad Institute Genomics Platform"/>
            <consortium name="The Broad Institute Genome Sequencing Center for Infectious Disease"/>
            <person name="Wu L."/>
            <person name="Ma J."/>
        </authorList>
    </citation>
    <scope>NUCLEOTIDE SEQUENCE [LARGE SCALE GENOMIC DNA]</scope>
    <source>
        <strain evidence="8">NBRC 108894</strain>
    </source>
</reference>
<evidence type="ECO:0000256" key="2">
    <source>
        <dbReference type="ARBA" id="ARBA00022748"/>
    </source>
</evidence>
<gene>
    <name evidence="7" type="ORF">GCM10025881_16290</name>
</gene>
<dbReference type="PANTHER" id="PTHR42852:SF6">
    <property type="entry name" value="THIOL:DISULFIDE INTERCHANGE PROTEIN DSBE"/>
    <property type="match status" value="1"/>
</dbReference>
<evidence type="ECO:0000313" key="8">
    <source>
        <dbReference type="Proteomes" id="UP001157034"/>
    </source>
</evidence>
<dbReference type="InterPro" id="IPR013740">
    <property type="entry name" value="Redoxin"/>
</dbReference>
<evidence type="ECO:0000256" key="4">
    <source>
        <dbReference type="ARBA" id="ARBA00023157"/>
    </source>
</evidence>
<proteinExistence type="predicted"/>
<dbReference type="InterPro" id="IPR050553">
    <property type="entry name" value="Thioredoxin_ResA/DsbE_sf"/>
</dbReference>
<evidence type="ECO:0000259" key="6">
    <source>
        <dbReference type="PROSITE" id="PS51352"/>
    </source>
</evidence>
<keyword evidence="5" id="KW-0676">Redox-active center</keyword>
<dbReference type="Pfam" id="PF08534">
    <property type="entry name" value="Redoxin"/>
    <property type="match status" value="1"/>
</dbReference>
<dbReference type="PANTHER" id="PTHR42852">
    <property type="entry name" value="THIOL:DISULFIDE INTERCHANGE PROTEIN DSBE"/>
    <property type="match status" value="1"/>
</dbReference>
<dbReference type="SUPFAM" id="SSF52833">
    <property type="entry name" value="Thioredoxin-like"/>
    <property type="match status" value="1"/>
</dbReference>
<comment type="subcellular location">
    <subcellularLocation>
        <location evidence="1">Cell envelope</location>
    </subcellularLocation>
</comment>
<organism evidence="7 8">
    <name type="scientific">Pseudolysinimonas kribbensis</name>
    <dbReference type="NCBI Taxonomy" id="433641"/>
    <lineage>
        <taxon>Bacteria</taxon>
        <taxon>Bacillati</taxon>
        <taxon>Actinomycetota</taxon>
        <taxon>Actinomycetes</taxon>
        <taxon>Micrococcales</taxon>
        <taxon>Microbacteriaceae</taxon>
        <taxon>Pseudolysinimonas</taxon>
    </lineage>
</organism>
<dbReference type="PROSITE" id="PS51352">
    <property type="entry name" value="THIOREDOXIN_2"/>
    <property type="match status" value="1"/>
</dbReference>
<protein>
    <recommendedName>
        <fullName evidence="6">Thioredoxin domain-containing protein</fullName>
    </recommendedName>
</protein>
<evidence type="ECO:0000256" key="5">
    <source>
        <dbReference type="ARBA" id="ARBA00023284"/>
    </source>
</evidence>
<dbReference type="Gene3D" id="3.40.30.10">
    <property type="entry name" value="Glutaredoxin"/>
    <property type="match status" value="1"/>
</dbReference>
<evidence type="ECO:0000256" key="1">
    <source>
        <dbReference type="ARBA" id="ARBA00004196"/>
    </source>
</evidence>